<name>A0ABS5F0R2_9PROT</name>
<keyword evidence="2" id="KW-1185">Reference proteome</keyword>
<gene>
    <name evidence="1" type="ORF">GXW71_17360</name>
</gene>
<dbReference type="Proteomes" id="UP001196870">
    <property type="component" value="Unassembled WGS sequence"/>
</dbReference>
<dbReference type="EMBL" id="JAAGBB010000020">
    <property type="protein sequence ID" value="MBR0666132.1"/>
    <property type="molecule type" value="Genomic_DNA"/>
</dbReference>
<organism evidence="1 2">
    <name type="scientific">Plastoroseomonas hellenica</name>
    <dbReference type="NCBI Taxonomy" id="2687306"/>
    <lineage>
        <taxon>Bacteria</taxon>
        <taxon>Pseudomonadati</taxon>
        <taxon>Pseudomonadota</taxon>
        <taxon>Alphaproteobacteria</taxon>
        <taxon>Acetobacterales</taxon>
        <taxon>Acetobacteraceae</taxon>
        <taxon>Plastoroseomonas</taxon>
    </lineage>
</organism>
<sequence>MPHVTLSKEGQASAARTIEVATAAWEEPIIGRLDRLELVRFRPVEILRSQALRAPG</sequence>
<evidence type="ECO:0000313" key="2">
    <source>
        <dbReference type="Proteomes" id="UP001196870"/>
    </source>
</evidence>
<evidence type="ECO:0008006" key="3">
    <source>
        <dbReference type="Google" id="ProtNLM"/>
    </source>
</evidence>
<proteinExistence type="predicted"/>
<comment type="caution">
    <text evidence="1">The sequence shown here is derived from an EMBL/GenBank/DDBJ whole genome shotgun (WGS) entry which is preliminary data.</text>
</comment>
<evidence type="ECO:0000313" key="1">
    <source>
        <dbReference type="EMBL" id="MBR0666132.1"/>
    </source>
</evidence>
<dbReference type="RefSeq" id="WP_211853804.1">
    <property type="nucleotide sequence ID" value="NZ_JAAGBB010000020.1"/>
</dbReference>
<reference evidence="2" key="1">
    <citation type="journal article" date="2021" name="Syst. Appl. Microbiol.">
        <title>Roseomonas hellenica sp. nov., isolated from roots of wild-growing Alkanna tinctoria.</title>
        <authorList>
            <person name="Rat A."/>
            <person name="Naranjo H.D."/>
            <person name="Lebbe L."/>
            <person name="Cnockaert M."/>
            <person name="Krigas N."/>
            <person name="Grigoriadou K."/>
            <person name="Maloupa E."/>
            <person name="Willems A."/>
        </authorList>
    </citation>
    <scope>NUCLEOTIDE SEQUENCE [LARGE SCALE GENOMIC DNA]</scope>
    <source>
        <strain evidence="2">LMG 31523</strain>
    </source>
</reference>
<protein>
    <recommendedName>
        <fullName evidence="3">2'-5' RNA ligase family protein</fullName>
    </recommendedName>
</protein>
<accession>A0ABS5F0R2</accession>